<evidence type="ECO:0000313" key="2">
    <source>
        <dbReference type="Ensembl" id="ENSPMAP00000004686.1"/>
    </source>
</evidence>
<dbReference type="GO" id="GO:0000159">
    <property type="term" value="C:protein phosphatase type 2A complex"/>
    <property type="evidence" value="ECO:0007669"/>
    <property type="project" value="InterPro"/>
</dbReference>
<dbReference type="GeneTree" id="ENSGT01030000234620"/>
<organism evidence="2">
    <name type="scientific">Petromyzon marinus</name>
    <name type="common">Sea lamprey</name>
    <dbReference type="NCBI Taxonomy" id="7757"/>
    <lineage>
        <taxon>Eukaryota</taxon>
        <taxon>Metazoa</taxon>
        <taxon>Chordata</taxon>
        <taxon>Craniata</taxon>
        <taxon>Vertebrata</taxon>
        <taxon>Cyclostomata</taxon>
        <taxon>Hyperoartia</taxon>
        <taxon>Petromyzontiformes</taxon>
        <taxon>Petromyzontidae</taxon>
        <taxon>Petromyzon</taxon>
    </lineage>
</organism>
<comment type="similarity">
    <text evidence="1">Belongs to the phosphatase 2A regulatory subunit B56 family.</text>
</comment>
<reference evidence="2" key="2">
    <citation type="submission" date="2025-09" db="UniProtKB">
        <authorList>
            <consortium name="Ensembl"/>
        </authorList>
    </citation>
    <scope>IDENTIFICATION</scope>
</reference>
<dbReference type="PANTHER" id="PTHR10257:SF5">
    <property type="entry name" value="WIDERBORST, ISOFORM H"/>
    <property type="match status" value="1"/>
</dbReference>
<protein>
    <recommendedName>
        <fullName evidence="3">Protein phosphatase 2, regulatory subunit B', beta</fullName>
    </recommendedName>
</protein>
<dbReference type="GO" id="GO:0005829">
    <property type="term" value="C:cytosol"/>
    <property type="evidence" value="ECO:0007669"/>
    <property type="project" value="TreeGrafter"/>
</dbReference>
<dbReference type="HOGENOM" id="CLU_116116_0_0_1"/>
<evidence type="ECO:0000256" key="1">
    <source>
        <dbReference type="ARBA" id="ARBA00009745"/>
    </source>
</evidence>
<evidence type="ECO:0008006" key="3">
    <source>
        <dbReference type="Google" id="ProtNLM"/>
    </source>
</evidence>
<dbReference type="InterPro" id="IPR002554">
    <property type="entry name" value="PP2A_B56"/>
</dbReference>
<dbReference type="AlphaFoldDB" id="S4RHK4"/>
<proteinExistence type="inferred from homology"/>
<reference evidence="2" key="1">
    <citation type="submission" date="2025-08" db="UniProtKB">
        <authorList>
            <consortium name="Ensembl"/>
        </authorList>
    </citation>
    <scope>IDENTIFICATION</scope>
</reference>
<dbReference type="GO" id="GO:0072542">
    <property type="term" value="F:protein phosphatase activator activity"/>
    <property type="evidence" value="ECO:0007669"/>
    <property type="project" value="TreeGrafter"/>
</dbReference>
<dbReference type="OMA" id="WKNDHIV"/>
<name>S4RHK4_PETMA</name>
<dbReference type="GO" id="GO:0007165">
    <property type="term" value="P:signal transduction"/>
    <property type="evidence" value="ECO:0007669"/>
    <property type="project" value="InterPro"/>
</dbReference>
<sequence>QVMFLGEVEEVLDVIEPTQFVKIQEPLFKQISRCVASPHFQVAERALYYWNNEYILSLIEENSNVILPIMFGNLYKMSKEHWNQTILGLIFNVMKTMMDMNCELFGELTESYNNERQREKKKEEEREELWKKLEDLELKNSQNNILVK</sequence>
<dbReference type="STRING" id="7757.ENSPMAP00000004686"/>
<dbReference type="GO" id="GO:0005634">
    <property type="term" value="C:nucleus"/>
    <property type="evidence" value="ECO:0007669"/>
    <property type="project" value="TreeGrafter"/>
</dbReference>
<dbReference type="Gene3D" id="1.25.10.10">
    <property type="entry name" value="Leucine-rich Repeat Variant"/>
    <property type="match status" value="1"/>
</dbReference>
<dbReference type="InterPro" id="IPR011989">
    <property type="entry name" value="ARM-like"/>
</dbReference>
<dbReference type="SUPFAM" id="SSF48371">
    <property type="entry name" value="ARM repeat"/>
    <property type="match status" value="1"/>
</dbReference>
<dbReference type="Ensembl" id="ENSPMAT00000004705.1">
    <property type="protein sequence ID" value="ENSPMAP00000004686.1"/>
    <property type="gene ID" value="ENSPMAG00000004279.1"/>
</dbReference>
<dbReference type="PANTHER" id="PTHR10257">
    <property type="entry name" value="SERINE/THREONINE PROTEIN PHOSPHATASE 2A PP2A REGULATORY SUBUNIT B"/>
    <property type="match status" value="1"/>
</dbReference>
<dbReference type="InterPro" id="IPR016024">
    <property type="entry name" value="ARM-type_fold"/>
</dbReference>
<dbReference type="Pfam" id="PF01603">
    <property type="entry name" value="B56"/>
    <property type="match status" value="1"/>
</dbReference>
<accession>S4RHK4</accession>